<name>A0ABQ8BAY7_BRANA</name>
<proteinExistence type="predicted"/>
<dbReference type="EMBL" id="JAGKQM010000011">
    <property type="protein sequence ID" value="KAH0901627.1"/>
    <property type="molecule type" value="Genomic_DNA"/>
</dbReference>
<evidence type="ECO:0000313" key="2">
    <source>
        <dbReference type="EMBL" id="KAH0901627.1"/>
    </source>
</evidence>
<reference evidence="2 3" key="1">
    <citation type="submission" date="2021-05" db="EMBL/GenBank/DDBJ databases">
        <title>Genome Assembly of Synthetic Allotetraploid Brassica napus Reveals Homoeologous Exchanges between Subgenomes.</title>
        <authorList>
            <person name="Davis J.T."/>
        </authorList>
    </citation>
    <scope>NUCLEOTIDE SEQUENCE [LARGE SCALE GENOMIC DNA]</scope>
    <source>
        <strain evidence="3">cv. Da-Ae</strain>
        <tissue evidence="2">Seedling</tissue>
    </source>
</reference>
<dbReference type="PANTHER" id="PTHR36779:SF1">
    <property type="entry name" value="OS04G0600400 PROTEIN"/>
    <property type="match status" value="1"/>
</dbReference>
<evidence type="ECO:0000256" key="1">
    <source>
        <dbReference type="SAM" id="Phobius"/>
    </source>
</evidence>
<organism evidence="2 3">
    <name type="scientific">Brassica napus</name>
    <name type="common">Rape</name>
    <dbReference type="NCBI Taxonomy" id="3708"/>
    <lineage>
        <taxon>Eukaryota</taxon>
        <taxon>Viridiplantae</taxon>
        <taxon>Streptophyta</taxon>
        <taxon>Embryophyta</taxon>
        <taxon>Tracheophyta</taxon>
        <taxon>Spermatophyta</taxon>
        <taxon>Magnoliopsida</taxon>
        <taxon>eudicotyledons</taxon>
        <taxon>Gunneridae</taxon>
        <taxon>Pentapetalae</taxon>
        <taxon>rosids</taxon>
        <taxon>malvids</taxon>
        <taxon>Brassicales</taxon>
        <taxon>Brassicaceae</taxon>
        <taxon>Brassiceae</taxon>
        <taxon>Brassica</taxon>
    </lineage>
</organism>
<dbReference type="PANTHER" id="PTHR36779">
    <property type="entry name" value="OSJNBA0083N12.13 PROTEIN"/>
    <property type="match status" value="1"/>
</dbReference>
<feature type="transmembrane region" description="Helical" evidence="1">
    <location>
        <begin position="307"/>
        <end position="328"/>
    </location>
</feature>
<keyword evidence="1" id="KW-0472">Membrane</keyword>
<sequence>MDQATNNDLGRSTESKVECARQWFVLNPLIYMISRGRKGRRQDPNYRESRKGEVEFCKEDNTDALIGLNSPENKAKMDSEDTKRQKRVFSLLALRFCTVIVFSVVSFFVLSFILGVLVIILGELWVSSSTSSASLASRCKILSSSVDLRSSKVCGIGLLNNKAQHVFHPFERDKFRCRYDYYWASVFKVEYKDHLMGQTRLAFSEAPNEALPPECRPNFGAALLTKDNFKAGSFNSSRFLEQVNETYDCWYAIGIPKIKLYQDGFFGCQANDLSFTDIFKQYAVLLSKLLQSWFNGKGRPKYWRYDVIAGIVSGFSTSIITVLVVRILSNAKSWFPRACCSVKSKLSKVNLFVQVKRACLVIAYFYILGWMATQYLKIIFPKA</sequence>
<feature type="transmembrane region" description="Helical" evidence="1">
    <location>
        <begin position="92"/>
        <end position="121"/>
    </location>
</feature>
<protein>
    <recommendedName>
        <fullName evidence="4">ALA-interacting subunit</fullName>
    </recommendedName>
</protein>
<accession>A0ABQ8BAY7</accession>
<gene>
    <name evidence="2" type="ORF">HID58_041130</name>
</gene>
<evidence type="ECO:0000313" key="3">
    <source>
        <dbReference type="Proteomes" id="UP000824890"/>
    </source>
</evidence>
<keyword evidence="3" id="KW-1185">Reference proteome</keyword>
<evidence type="ECO:0008006" key="4">
    <source>
        <dbReference type="Google" id="ProtNLM"/>
    </source>
</evidence>
<comment type="caution">
    <text evidence="2">The sequence shown here is derived from an EMBL/GenBank/DDBJ whole genome shotgun (WGS) entry which is preliminary data.</text>
</comment>
<dbReference type="Proteomes" id="UP000824890">
    <property type="component" value="Unassembled WGS sequence"/>
</dbReference>
<keyword evidence="1" id="KW-1133">Transmembrane helix</keyword>
<keyword evidence="1" id="KW-0812">Transmembrane</keyword>